<evidence type="ECO:0000313" key="7">
    <source>
        <dbReference type="Proteomes" id="UP000198215"/>
    </source>
</evidence>
<dbReference type="PANTHER" id="PTHR30346">
    <property type="entry name" value="TRANSCRIPTIONAL DUAL REGULATOR HCAR-RELATED"/>
    <property type="match status" value="1"/>
</dbReference>
<dbReference type="InterPro" id="IPR000847">
    <property type="entry name" value="LysR_HTH_N"/>
</dbReference>
<protein>
    <submittedName>
        <fullName evidence="6">DNA-binding transcriptional regulator, LysR family</fullName>
    </submittedName>
</protein>
<dbReference type="Gene3D" id="3.40.190.10">
    <property type="entry name" value="Periplasmic binding protein-like II"/>
    <property type="match status" value="2"/>
</dbReference>
<dbReference type="Proteomes" id="UP000198215">
    <property type="component" value="Chromosome I"/>
</dbReference>
<feature type="domain" description="HTH lysR-type" evidence="5">
    <location>
        <begin position="2"/>
        <end position="59"/>
    </location>
</feature>
<dbReference type="CDD" id="cd08423">
    <property type="entry name" value="PBP2_LTTR_like_6"/>
    <property type="match status" value="1"/>
</dbReference>
<dbReference type="Pfam" id="PF03466">
    <property type="entry name" value="LysR_substrate"/>
    <property type="match status" value="1"/>
</dbReference>
<reference evidence="7" key="1">
    <citation type="submission" date="2016-06" db="EMBL/GenBank/DDBJ databases">
        <authorList>
            <person name="Varghese N."/>
            <person name="Submissions Spin"/>
        </authorList>
    </citation>
    <scope>NUCLEOTIDE SEQUENCE [LARGE SCALE GENOMIC DNA]</scope>
    <source>
        <strain evidence="7">DSM 45161</strain>
    </source>
</reference>
<dbReference type="SUPFAM" id="SSF46785">
    <property type="entry name" value="Winged helix' DNA-binding domain"/>
    <property type="match status" value="1"/>
</dbReference>
<proteinExistence type="inferred from homology"/>
<keyword evidence="4" id="KW-0804">Transcription</keyword>
<dbReference type="Gene3D" id="1.10.10.10">
    <property type="entry name" value="Winged helix-like DNA-binding domain superfamily/Winged helix DNA-binding domain"/>
    <property type="match status" value="1"/>
</dbReference>
<name>A0A1C5H2N1_9ACTN</name>
<accession>A0A1C5H2N1</accession>
<keyword evidence="3 6" id="KW-0238">DNA-binding</keyword>
<dbReference type="Pfam" id="PF00126">
    <property type="entry name" value="HTH_1"/>
    <property type="match status" value="1"/>
</dbReference>
<keyword evidence="7" id="KW-1185">Reference proteome</keyword>
<evidence type="ECO:0000256" key="4">
    <source>
        <dbReference type="ARBA" id="ARBA00023163"/>
    </source>
</evidence>
<dbReference type="PANTHER" id="PTHR30346:SF29">
    <property type="entry name" value="LYSR SUBSTRATE-BINDING"/>
    <property type="match status" value="1"/>
</dbReference>
<evidence type="ECO:0000259" key="5">
    <source>
        <dbReference type="PROSITE" id="PS50931"/>
    </source>
</evidence>
<dbReference type="AlphaFoldDB" id="A0A1C5H2N1"/>
<dbReference type="GO" id="GO:0003700">
    <property type="term" value="F:DNA-binding transcription factor activity"/>
    <property type="evidence" value="ECO:0007669"/>
    <property type="project" value="InterPro"/>
</dbReference>
<evidence type="ECO:0000256" key="3">
    <source>
        <dbReference type="ARBA" id="ARBA00023125"/>
    </source>
</evidence>
<dbReference type="EMBL" id="LT607753">
    <property type="protein sequence ID" value="SCG40268.1"/>
    <property type="molecule type" value="Genomic_DNA"/>
</dbReference>
<organism evidence="6 7">
    <name type="scientific">Micromonospora coxensis</name>
    <dbReference type="NCBI Taxonomy" id="356852"/>
    <lineage>
        <taxon>Bacteria</taxon>
        <taxon>Bacillati</taxon>
        <taxon>Actinomycetota</taxon>
        <taxon>Actinomycetes</taxon>
        <taxon>Micromonosporales</taxon>
        <taxon>Micromonosporaceae</taxon>
        <taxon>Micromonospora</taxon>
    </lineage>
</organism>
<dbReference type="GO" id="GO:0003677">
    <property type="term" value="F:DNA binding"/>
    <property type="evidence" value="ECO:0007669"/>
    <property type="project" value="UniProtKB-KW"/>
</dbReference>
<dbReference type="InterPro" id="IPR036390">
    <property type="entry name" value="WH_DNA-bd_sf"/>
</dbReference>
<dbReference type="GO" id="GO:0032993">
    <property type="term" value="C:protein-DNA complex"/>
    <property type="evidence" value="ECO:0007669"/>
    <property type="project" value="TreeGrafter"/>
</dbReference>
<evidence type="ECO:0000256" key="2">
    <source>
        <dbReference type="ARBA" id="ARBA00023015"/>
    </source>
</evidence>
<dbReference type="SUPFAM" id="SSF53850">
    <property type="entry name" value="Periplasmic binding protein-like II"/>
    <property type="match status" value="1"/>
</dbReference>
<dbReference type="PROSITE" id="PS50931">
    <property type="entry name" value="HTH_LYSR"/>
    <property type="match status" value="1"/>
</dbReference>
<comment type="similarity">
    <text evidence="1">Belongs to the LysR transcriptional regulatory family.</text>
</comment>
<evidence type="ECO:0000313" key="6">
    <source>
        <dbReference type="EMBL" id="SCG40268.1"/>
    </source>
</evidence>
<gene>
    <name evidence="6" type="ORF">GA0070614_0731</name>
</gene>
<sequence length="300" mass="33152">MIDVRRLRLLRELSRLGTASAVAELYFLSPSAVSQQLATLEREVGVTLLRRIGRRLTLTAAGELLVKHADRILIDLERAEADLAAHQAELRGRVRIAAFPTASRLFMVPALTAAGREHPELTIAFEEMETHEAVEALRREDLDAAIIYEYEVLGPLSAPDLEIVTLFSEPLVLLVGQDETQRPTRLAELADRRWIAPRADTLCHAAFVAVCEAAGFTPRIDALTNDYLLTHNLVVGGLGVALVPTSGLVGMPVTLRSVALEDPGLMRRVCFASRIGGQRRPAIIRMFDTFLRLTEDYQDL</sequence>
<dbReference type="InterPro" id="IPR036388">
    <property type="entry name" value="WH-like_DNA-bd_sf"/>
</dbReference>
<evidence type="ECO:0000256" key="1">
    <source>
        <dbReference type="ARBA" id="ARBA00009437"/>
    </source>
</evidence>
<dbReference type="InterPro" id="IPR005119">
    <property type="entry name" value="LysR_subst-bd"/>
</dbReference>
<keyword evidence="2" id="KW-0805">Transcription regulation</keyword>